<evidence type="ECO:0000313" key="2">
    <source>
        <dbReference type="EMBL" id="TFB04983.1"/>
    </source>
</evidence>
<dbReference type="Proteomes" id="UP001642720">
    <property type="component" value="Unassembled WGS sequence"/>
</dbReference>
<protein>
    <recommendedName>
        <fullName evidence="4">Lysine-specific metallo-endopeptidase domain-containing protein</fullName>
    </recommendedName>
</protein>
<dbReference type="GeneID" id="300574502"/>
<dbReference type="EMBL" id="PPTA01000003">
    <property type="protein sequence ID" value="TFB04983.1"/>
    <property type="molecule type" value="Genomic_DNA"/>
</dbReference>
<keyword evidence="3" id="KW-1185">Reference proteome</keyword>
<gene>
    <name evidence="2" type="ORF">CCMA1212_002675</name>
</gene>
<name>A0ABY2H9R0_9HYPO</name>
<evidence type="ECO:0008006" key="4">
    <source>
        <dbReference type="Google" id="ProtNLM"/>
    </source>
</evidence>
<organism evidence="2 3">
    <name type="scientific">Trichoderma ghanense</name>
    <dbReference type="NCBI Taxonomy" id="65468"/>
    <lineage>
        <taxon>Eukaryota</taxon>
        <taxon>Fungi</taxon>
        <taxon>Dikarya</taxon>
        <taxon>Ascomycota</taxon>
        <taxon>Pezizomycotina</taxon>
        <taxon>Sordariomycetes</taxon>
        <taxon>Hypocreomycetidae</taxon>
        <taxon>Hypocreales</taxon>
        <taxon>Hypocreaceae</taxon>
        <taxon>Trichoderma</taxon>
    </lineage>
</organism>
<accession>A0ABY2H9R0</accession>
<evidence type="ECO:0000313" key="3">
    <source>
        <dbReference type="Proteomes" id="UP001642720"/>
    </source>
</evidence>
<keyword evidence="1" id="KW-0732">Signal</keyword>
<reference evidence="2 3" key="1">
    <citation type="submission" date="2018-01" db="EMBL/GenBank/DDBJ databases">
        <title>Genome characterization of the sugarcane-associated fungus Trichoderma ghanense CCMA-1212 and their application in lignocelulose bioconversion.</title>
        <authorList>
            <person name="Steindorff A.S."/>
            <person name="Mendes T.D."/>
            <person name="Vilela E.S.D."/>
            <person name="Rodrigues D.S."/>
            <person name="Formighieri E.F."/>
            <person name="Melo I.S."/>
            <person name="Favaro L.C.L."/>
        </authorList>
    </citation>
    <scope>NUCLEOTIDE SEQUENCE [LARGE SCALE GENOMIC DNA]</scope>
    <source>
        <strain evidence="2 3">CCMA-1212</strain>
    </source>
</reference>
<feature type="chain" id="PRO_5046288157" description="Lysine-specific metallo-endopeptidase domain-containing protein" evidence="1">
    <location>
        <begin position="22"/>
        <end position="417"/>
    </location>
</feature>
<evidence type="ECO:0000256" key="1">
    <source>
        <dbReference type="SAM" id="SignalP"/>
    </source>
</evidence>
<sequence length="417" mass="46133">MRFLLAALPSVFWLLTSIGEANPLKNYDFGTKYAQDADLDTLNETLWRRVRVPGGTGSNAPPPVDQIFLFGPSNMAGGCSGQKDRLQDWLDDCRRIHDAVEQLYGMVTKPSVSKLWETFFGIFMWINPNTNQFEVHPDSRDRWNAIGDHIARITQFLDGNGLREPVVAGEVPRIFCSGDAGQAVGWDTILKDENGNEVERGTDPVTGQKQYVSLRQVYASNQNAFWMSSFNGYWFTSTKDTSLCPDGGRQAATGRPSVPPLLGLNVKLAQANRGIIICPRAWQRQIGQPHGQPSLLQAVGGNNYPKGDGSTGEMLDRLVPMSTTLYHEIVHLTDYNKQTSKPDIYPLGPILRMAFSTNAADKAAVPHNPETYVHFGLAAYIYLNPPQGRDTILYTGGKSATETAVWAEISKKRQQGP</sequence>
<proteinExistence type="predicted"/>
<feature type="signal peptide" evidence="1">
    <location>
        <begin position="1"/>
        <end position="21"/>
    </location>
</feature>
<comment type="caution">
    <text evidence="2">The sequence shown here is derived from an EMBL/GenBank/DDBJ whole genome shotgun (WGS) entry which is preliminary data.</text>
</comment>
<dbReference type="RefSeq" id="XP_073561184.1">
    <property type="nucleotide sequence ID" value="XM_073700052.1"/>
</dbReference>